<evidence type="ECO:0000256" key="6">
    <source>
        <dbReference type="ARBA" id="ARBA00023136"/>
    </source>
</evidence>
<dbReference type="InterPro" id="IPR004869">
    <property type="entry name" value="MMPL_dom"/>
</dbReference>
<dbReference type="Gene3D" id="1.20.1640.10">
    <property type="entry name" value="Multidrug efflux transporter AcrB transmembrane domain"/>
    <property type="match status" value="2"/>
</dbReference>
<protein>
    <submittedName>
        <fullName evidence="9">RND family transporter</fullName>
    </submittedName>
</protein>
<feature type="transmembrane region" description="Helical" evidence="7">
    <location>
        <begin position="21"/>
        <end position="43"/>
    </location>
</feature>
<keyword evidence="6 7" id="KW-0472">Membrane</keyword>
<dbReference type="InterPro" id="IPR050545">
    <property type="entry name" value="Mycobact_MmpL"/>
</dbReference>
<dbReference type="Pfam" id="PF03176">
    <property type="entry name" value="MMPL"/>
    <property type="match status" value="2"/>
</dbReference>
<feature type="domain" description="Membrane transport protein MMPL" evidence="8">
    <location>
        <begin position="58"/>
        <end position="385"/>
    </location>
</feature>
<evidence type="ECO:0000256" key="7">
    <source>
        <dbReference type="SAM" id="Phobius"/>
    </source>
</evidence>
<accession>A0A544VVZ6</accession>
<evidence type="ECO:0000259" key="8">
    <source>
        <dbReference type="Pfam" id="PF03176"/>
    </source>
</evidence>
<dbReference type="SUPFAM" id="SSF82866">
    <property type="entry name" value="Multidrug efflux transporter AcrB transmembrane domain"/>
    <property type="match status" value="2"/>
</dbReference>
<evidence type="ECO:0000256" key="3">
    <source>
        <dbReference type="ARBA" id="ARBA00022475"/>
    </source>
</evidence>
<feature type="transmembrane region" description="Helical" evidence="7">
    <location>
        <begin position="821"/>
        <end position="844"/>
    </location>
</feature>
<keyword evidence="3" id="KW-1003">Cell membrane</keyword>
<dbReference type="PANTHER" id="PTHR33406">
    <property type="entry name" value="MEMBRANE PROTEIN MJ1562-RELATED"/>
    <property type="match status" value="1"/>
</dbReference>
<dbReference type="GO" id="GO:0005886">
    <property type="term" value="C:plasma membrane"/>
    <property type="evidence" value="ECO:0007669"/>
    <property type="project" value="UniProtKB-SubCell"/>
</dbReference>
<dbReference type="Proteomes" id="UP000315759">
    <property type="component" value="Unassembled WGS sequence"/>
</dbReference>
<evidence type="ECO:0000256" key="1">
    <source>
        <dbReference type="ARBA" id="ARBA00004651"/>
    </source>
</evidence>
<proteinExistence type="inferred from homology"/>
<sequence>MPGEVRVSAHRAKRPFIARTVRLLAIPIIVFWGLIAVTTNTFIPKVEDVAAELAGPMIPTYAPSQAAMLHIGEKFQESTSTSLTMVVLEADHPLNDADHRYYDDLMLRLKNDPQHVQYVMDLWGKPFSAAGAQSVDGKSTFVLLRLAGDIGQIQANQSVDAVRTIVAKDTPPPGVKAYVSGAAPLASDTLAIANSSLNNITIVTIFLIIAMLLLVYRSPSTVLMPLATVLFEMLIAKGIVSTLGHFGVIPLSSFAVNIVVALTLGAGTDYGIFLMGRYQEARQLGETREEAYFTAYRSVTPIIVGSGLTIAGAGFCLSFARLDYFHTMGPAVAIAMLVTITAALTLGPAILTVGSLFGLFDPKRLVRGHLYRRIAASVVRWPVPILAASCAVVMIGALFVPTYRVSYDDRAYQPADAAANQGFAASDRHFPQSKLFSEMLMVESDHDMRNSADFISLDRVAGALIRVPGVAMVQSITRPLGRPLDRATLPYLFTTQGGASGQQLPFNQRSNADTDEQAQIQADTVATLSKTIDLNQKLADDLHATVLTFENLQAVTEEINADISNLDDTFRPLKSYFYYEPHCFDIPLCYAFRSLFDGLDGIDSLREQIGNAVTDFQAVDALMPQLVAQLKIQRDQTQMLQSVIVQSYGPAHLQSTQTGQTFDDLINVGNDFDASRSDSFFYMPREAFDNDDVKAGMQLMMSPDGKAARFIVTHEGNAMGPEGVEHVEKFPEAIQIALKETSLAGAKIYIGGAGSNNLDIKTYAASDLLIVAIAAFILIFLIMLFITRSLMAALVIPGTVAFSFAGAFGLSVLVWQHLIGLHLHWLVLPITFIILVAVGSDYNLLLIARVKEELGAGLHTGLIRALGSTGGVVTSAGLVFAFTMLAMLTSDLRTIGQVGTTVCIGLLLDTLIVRSFIVPCLLRLFGPWFWWPTLVRRRPLRQVSDFGVRQ</sequence>
<feature type="transmembrane region" description="Helical" evidence="7">
    <location>
        <begin position="865"/>
        <end position="888"/>
    </location>
</feature>
<feature type="domain" description="Membrane transport protein MMPL" evidence="8">
    <location>
        <begin position="643"/>
        <end position="940"/>
    </location>
</feature>
<feature type="transmembrane region" description="Helical" evidence="7">
    <location>
        <begin position="299"/>
        <end position="320"/>
    </location>
</feature>
<evidence type="ECO:0000313" key="10">
    <source>
        <dbReference type="Proteomes" id="UP000315759"/>
    </source>
</evidence>
<comment type="similarity">
    <text evidence="2">Belongs to the resistance-nodulation-cell division (RND) (TC 2.A.6) family. MmpL subfamily.</text>
</comment>
<feature type="transmembrane region" description="Helical" evidence="7">
    <location>
        <begin position="332"/>
        <end position="360"/>
    </location>
</feature>
<dbReference type="AlphaFoldDB" id="A0A544VVZ6"/>
<feature type="transmembrane region" description="Helical" evidence="7">
    <location>
        <begin position="223"/>
        <end position="248"/>
    </location>
</feature>
<reference evidence="9 10" key="1">
    <citation type="submission" date="2018-10" db="EMBL/GenBank/DDBJ databases">
        <title>Draft genome of Mycobacterium hodleri strain B.</title>
        <authorList>
            <person name="Amande T.J."/>
            <person name="Mcgenity T.J."/>
        </authorList>
    </citation>
    <scope>NUCLEOTIDE SEQUENCE [LARGE SCALE GENOMIC DNA]</scope>
    <source>
        <strain evidence="9 10">B</strain>
    </source>
</reference>
<feature type="transmembrane region" description="Helical" evidence="7">
    <location>
        <begin position="793"/>
        <end position="815"/>
    </location>
</feature>
<feature type="transmembrane region" description="Helical" evidence="7">
    <location>
        <begin position="197"/>
        <end position="216"/>
    </location>
</feature>
<evidence type="ECO:0000256" key="4">
    <source>
        <dbReference type="ARBA" id="ARBA00022692"/>
    </source>
</evidence>
<dbReference type="InterPro" id="IPR004707">
    <property type="entry name" value="MmpL_fam"/>
</dbReference>
<dbReference type="NCBIfam" id="TIGR00833">
    <property type="entry name" value="actII"/>
    <property type="match status" value="1"/>
</dbReference>
<name>A0A544VVZ6_9MYCO</name>
<comment type="subcellular location">
    <subcellularLocation>
        <location evidence="1">Cell membrane</location>
        <topology evidence="1">Multi-pass membrane protein</topology>
    </subcellularLocation>
</comment>
<keyword evidence="10" id="KW-1185">Reference proteome</keyword>
<dbReference type="EMBL" id="VIFX01000034">
    <property type="protein sequence ID" value="TQR84165.1"/>
    <property type="molecule type" value="Genomic_DNA"/>
</dbReference>
<gene>
    <name evidence="9" type="ORF">D8S82_23500</name>
</gene>
<dbReference type="FunFam" id="1.20.1640.10:FF:000020">
    <property type="entry name" value="Transmembrane transport protein MmpL10"/>
    <property type="match status" value="1"/>
</dbReference>
<organism evidence="9 10">
    <name type="scientific">Mycolicibacterium hodleri</name>
    <dbReference type="NCBI Taxonomy" id="49897"/>
    <lineage>
        <taxon>Bacteria</taxon>
        <taxon>Bacillati</taxon>
        <taxon>Actinomycetota</taxon>
        <taxon>Actinomycetes</taxon>
        <taxon>Mycobacteriales</taxon>
        <taxon>Mycobacteriaceae</taxon>
        <taxon>Mycolicibacterium</taxon>
    </lineage>
</organism>
<feature type="transmembrane region" description="Helical" evidence="7">
    <location>
        <begin position="768"/>
        <end position="786"/>
    </location>
</feature>
<keyword evidence="4 7" id="KW-0812">Transmembrane</keyword>
<feature type="transmembrane region" description="Helical" evidence="7">
    <location>
        <begin position="911"/>
        <end position="931"/>
    </location>
</feature>
<evidence type="ECO:0000256" key="2">
    <source>
        <dbReference type="ARBA" id="ARBA00010157"/>
    </source>
</evidence>
<evidence type="ECO:0000313" key="9">
    <source>
        <dbReference type="EMBL" id="TQR84165.1"/>
    </source>
</evidence>
<feature type="transmembrane region" description="Helical" evidence="7">
    <location>
        <begin position="381"/>
        <end position="400"/>
    </location>
</feature>
<keyword evidence="5 7" id="KW-1133">Transmembrane helix</keyword>
<evidence type="ECO:0000256" key="5">
    <source>
        <dbReference type="ARBA" id="ARBA00022989"/>
    </source>
</evidence>
<comment type="caution">
    <text evidence="9">The sequence shown here is derived from an EMBL/GenBank/DDBJ whole genome shotgun (WGS) entry which is preliminary data.</text>
</comment>
<feature type="transmembrane region" description="Helical" evidence="7">
    <location>
        <begin position="254"/>
        <end position="278"/>
    </location>
</feature>
<dbReference type="PANTHER" id="PTHR33406:SF6">
    <property type="entry name" value="MEMBRANE PROTEIN YDGH-RELATED"/>
    <property type="match status" value="1"/>
</dbReference>